<gene>
    <name evidence="2" type="ORF">CH63R_00102</name>
</gene>
<dbReference type="Proteomes" id="UP000092177">
    <property type="component" value="Chromosome 1"/>
</dbReference>
<comment type="caution">
    <text evidence="2">The sequence shown here is derived from an EMBL/GenBank/DDBJ whole genome shotgun (WGS) entry which is preliminary data.</text>
</comment>
<sequence length="84" mass="8628">MQFYIPAAVALMVAGVMAAPGSAPATLEARRTCVGGAIVCSYNNGGRCIVPCIFKCRCPPDWDGGHNSASGCGIMSSRTGQCFP</sequence>
<keyword evidence="1" id="KW-0732">Signal</keyword>
<feature type="signal peptide" evidence="1">
    <location>
        <begin position="1"/>
        <end position="18"/>
    </location>
</feature>
<dbReference type="VEuPathDB" id="FungiDB:CH63R_00102"/>
<dbReference type="AlphaFoldDB" id="A0A1B7YSI2"/>
<evidence type="ECO:0000313" key="3">
    <source>
        <dbReference type="Proteomes" id="UP000092177"/>
    </source>
</evidence>
<protein>
    <submittedName>
        <fullName evidence="2">Uncharacterized protein</fullName>
    </submittedName>
</protein>
<dbReference type="EMBL" id="LTAN01000001">
    <property type="protein sequence ID" value="OBR14922.1"/>
    <property type="molecule type" value="Genomic_DNA"/>
</dbReference>
<dbReference type="RefSeq" id="XP_018163439.1">
    <property type="nucleotide sequence ID" value="XM_018295077.1"/>
</dbReference>
<evidence type="ECO:0000256" key="1">
    <source>
        <dbReference type="SAM" id="SignalP"/>
    </source>
</evidence>
<reference evidence="3" key="1">
    <citation type="journal article" date="2017" name="BMC Genomics">
        <title>Gapless genome assembly of Colletotrichum higginsianum reveals chromosome structure and association of transposable elements with secondary metabolite gene clusters.</title>
        <authorList>
            <person name="Dallery J.-F."/>
            <person name="Lapalu N."/>
            <person name="Zampounis A."/>
            <person name="Pigne S."/>
            <person name="Luyten I."/>
            <person name="Amselem J."/>
            <person name="Wittenberg A.H.J."/>
            <person name="Zhou S."/>
            <person name="de Queiroz M.V."/>
            <person name="Robin G.P."/>
            <person name="Auger A."/>
            <person name="Hainaut M."/>
            <person name="Henrissat B."/>
            <person name="Kim K.-T."/>
            <person name="Lee Y.-H."/>
            <person name="Lespinet O."/>
            <person name="Schwartz D.C."/>
            <person name="Thon M.R."/>
            <person name="O'Connell R.J."/>
        </authorList>
    </citation>
    <scope>NUCLEOTIDE SEQUENCE [LARGE SCALE GENOMIC DNA]</scope>
    <source>
        <strain evidence="3">IMI 349063</strain>
    </source>
</reference>
<proteinExistence type="predicted"/>
<evidence type="ECO:0000313" key="2">
    <source>
        <dbReference type="EMBL" id="OBR14922.1"/>
    </source>
</evidence>
<dbReference type="GeneID" id="28859184"/>
<name>A0A1B7YSI2_COLHI</name>
<dbReference type="KEGG" id="chig:CH63R_00102"/>
<keyword evidence="3" id="KW-1185">Reference proteome</keyword>
<feature type="chain" id="PRO_5008601878" evidence="1">
    <location>
        <begin position="19"/>
        <end position="84"/>
    </location>
</feature>
<accession>A0A1B7YSI2</accession>
<organism evidence="2 3">
    <name type="scientific">Colletotrichum higginsianum (strain IMI 349063)</name>
    <name type="common">Crucifer anthracnose fungus</name>
    <dbReference type="NCBI Taxonomy" id="759273"/>
    <lineage>
        <taxon>Eukaryota</taxon>
        <taxon>Fungi</taxon>
        <taxon>Dikarya</taxon>
        <taxon>Ascomycota</taxon>
        <taxon>Pezizomycotina</taxon>
        <taxon>Sordariomycetes</taxon>
        <taxon>Hypocreomycetidae</taxon>
        <taxon>Glomerellales</taxon>
        <taxon>Glomerellaceae</taxon>
        <taxon>Colletotrichum</taxon>
        <taxon>Colletotrichum destructivum species complex</taxon>
    </lineage>
</organism>